<dbReference type="PANTHER" id="PTHR30273:SF2">
    <property type="entry name" value="PROTEIN FECR"/>
    <property type="match status" value="1"/>
</dbReference>
<dbReference type="InterPro" id="IPR032508">
    <property type="entry name" value="FecR_C"/>
</dbReference>
<keyword evidence="1" id="KW-0812">Transmembrane</keyword>
<dbReference type="RefSeq" id="WP_116009319.1">
    <property type="nucleotide sequence ID" value="NZ_QUOU01000001.1"/>
</dbReference>
<feature type="domain" description="FecR protein" evidence="2">
    <location>
        <begin position="124"/>
        <end position="214"/>
    </location>
</feature>
<feature type="domain" description="Protein FecR C-terminal" evidence="3">
    <location>
        <begin position="274"/>
        <end position="342"/>
    </location>
</feature>
<dbReference type="InterPro" id="IPR006860">
    <property type="entry name" value="FecR"/>
</dbReference>
<keyword evidence="1" id="KW-0472">Membrane</keyword>
<dbReference type="Pfam" id="PF04773">
    <property type="entry name" value="FecR"/>
    <property type="match status" value="1"/>
</dbReference>
<dbReference type="InterPro" id="IPR012373">
    <property type="entry name" value="Ferrdict_sens_TM"/>
</dbReference>
<dbReference type="PANTHER" id="PTHR30273">
    <property type="entry name" value="PERIPLASMIC SIGNAL SENSOR AND SIGMA FACTOR ACTIVATOR FECR-RELATED"/>
    <property type="match status" value="1"/>
</dbReference>
<dbReference type="Pfam" id="PF16344">
    <property type="entry name" value="FecR_C"/>
    <property type="match status" value="1"/>
</dbReference>
<accession>A0A3E0TW99</accession>
<evidence type="ECO:0000259" key="2">
    <source>
        <dbReference type="Pfam" id="PF04773"/>
    </source>
</evidence>
<keyword evidence="1" id="KW-1133">Transmembrane helix</keyword>
<organism evidence="4 5">
    <name type="scientific">Thalassotalea euphylliae</name>
    <dbReference type="NCBI Taxonomy" id="1655234"/>
    <lineage>
        <taxon>Bacteria</taxon>
        <taxon>Pseudomonadati</taxon>
        <taxon>Pseudomonadota</taxon>
        <taxon>Gammaproteobacteria</taxon>
        <taxon>Alteromonadales</taxon>
        <taxon>Colwelliaceae</taxon>
        <taxon>Thalassotalea</taxon>
    </lineage>
</organism>
<feature type="transmembrane region" description="Helical" evidence="1">
    <location>
        <begin position="86"/>
        <end position="106"/>
    </location>
</feature>
<proteinExistence type="predicted"/>
<evidence type="ECO:0000256" key="1">
    <source>
        <dbReference type="SAM" id="Phobius"/>
    </source>
</evidence>
<dbReference type="Gene3D" id="2.60.120.1440">
    <property type="match status" value="1"/>
</dbReference>
<comment type="caution">
    <text evidence="4">The sequence shown here is derived from an EMBL/GenBank/DDBJ whole genome shotgun (WGS) entry which is preliminary data.</text>
</comment>
<dbReference type="GO" id="GO:0016989">
    <property type="term" value="F:sigma factor antagonist activity"/>
    <property type="evidence" value="ECO:0007669"/>
    <property type="project" value="TreeGrafter"/>
</dbReference>
<dbReference type="Proteomes" id="UP000256478">
    <property type="component" value="Unassembled WGS sequence"/>
</dbReference>
<dbReference type="PIRSF" id="PIRSF018266">
    <property type="entry name" value="FecR"/>
    <property type="match status" value="1"/>
</dbReference>
<dbReference type="EMBL" id="QUOU01000001">
    <property type="protein sequence ID" value="REL28275.1"/>
    <property type="molecule type" value="Genomic_DNA"/>
</dbReference>
<reference evidence="4 5" key="1">
    <citation type="submission" date="2018-08" db="EMBL/GenBank/DDBJ databases">
        <title>Thalassotalea euphylliae genome.</title>
        <authorList>
            <person name="Summers S."/>
            <person name="Rice S.A."/>
            <person name="Freckelton M.L."/>
            <person name="Nedved B.T."/>
            <person name="Hadfield M.G."/>
        </authorList>
    </citation>
    <scope>NUCLEOTIDE SEQUENCE [LARGE SCALE GENOMIC DNA]</scope>
    <source>
        <strain evidence="4 5">H1</strain>
    </source>
</reference>
<gene>
    <name evidence="4" type="ORF">DXX93_18005</name>
</gene>
<dbReference type="Gene3D" id="3.55.50.30">
    <property type="match status" value="1"/>
</dbReference>
<protein>
    <submittedName>
        <fullName evidence="4">DUF4974 domain-containing protein</fullName>
    </submittedName>
</protein>
<dbReference type="AlphaFoldDB" id="A0A3E0TW99"/>
<dbReference type="OrthoDB" id="9771237at2"/>
<evidence type="ECO:0000313" key="5">
    <source>
        <dbReference type="Proteomes" id="UP000256478"/>
    </source>
</evidence>
<evidence type="ECO:0000313" key="4">
    <source>
        <dbReference type="EMBL" id="REL28275.1"/>
    </source>
</evidence>
<sequence length="349" mass="39451">MNNNVVNFINASQMSNDALDVACDWIAKIDRGLTSEETQTFQSWLYEKPSNMETMLDVAKFSEKLEELNRLAEIVPEDLVKKEKPYNWHSAIAASVLVMFSLLFFFPTEEIPVTPKYAAIEKMYSTQIGEKNTIHLPDDSILILNTDSLVNIAYTDTARIIELQKGEMHIEVAHDLNRPLSVVAGEKVIQAVGTAFNVEYSTHEVELLVTDGKVLVADIDERSLKNIQKLSHVSLSVSEGQKVSLDTSPVDYRLTIETVNRNEMTKALSWQQGKLVFTGDTLEEAIKEIARYTELEIELAHDEKLRNMQIAGRFKTGDVRGLLAILEKTFNIEHKQLSTNKIRLSFKSS</sequence>
<name>A0A3E0TW99_9GAMM</name>
<evidence type="ECO:0000259" key="3">
    <source>
        <dbReference type="Pfam" id="PF16344"/>
    </source>
</evidence>